<keyword evidence="7" id="KW-0408">Iron</keyword>
<dbReference type="EMBL" id="JAAARO010000013">
    <property type="protein sequence ID" value="KAF5737869.1"/>
    <property type="molecule type" value="Genomic_DNA"/>
</dbReference>
<evidence type="ECO:0000256" key="8">
    <source>
        <dbReference type="ARBA" id="ARBA00023033"/>
    </source>
</evidence>
<evidence type="ECO:0000256" key="4">
    <source>
        <dbReference type="ARBA" id="ARBA00022617"/>
    </source>
</evidence>
<keyword evidence="6" id="KW-0560">Oxidoreductase</keyword>
<dbReference type="SUPFAM" id="SSF48264">
    <property type="entry name" value="Cytochrome P450"/>
    <property type="match status" value="1"/>
</dbReference>
<evidence type="ECO:0000256" key="5">
    <source>
        <dbReference type="ARBA" id="ARBA00022723"/>
    </source>
</evidence>
<dbReference type="InterPro" id="IPR001128">
    <property type="entry name" value="Cyt_P450"/>
</dbReference>
<dbReference type="GO" id="GO:0005506">
    <property type="term" value="F:iron ion binding"/>
    <property type="evidence" value="ECO:0007669"/>
    <property type="project" value="InterPro"/>
</dbReference>
<evidence type="ECO:0000256" key="6">
    <source>
        <dbReference type="ARBA" id="ARBA00023002"/>
    </source>
</evidence>
<keyword evidence="9" id="KW-0472">Membrane</keyword>
<dbReference type="GO" id="GO:0004497">
    <property type="term" value="F:monooxygenase activity"/>
    <property type="evidence" value="ECO:0007669"/>
    <property type="project" value="UniProtKB-KW"/>
</dbReference>
<dbReference type="InParanoid" id="A0A7J7CV78"/>
<evidence type="ECO:0000313" key="10">
    <source>
        <dbReference type="EMBL" id="KAF5737869.1"/>
    </source>
</evidence>
<sequence length="61" mass="7085">MLVVGMDTSDTAVEWTMSELIRHPRAMKKLQKELEEVVGMNRMAEESDLDKLNYLDMVVKE</sequence>
<keyword evidence="5" id="KW-0479">Metal-binding</keyword>
<dbReference type="GO" id="GO:0016020">
    <property type="term" value="C:membrane"/>
    <property type="evidence" value="ECO:0007669"/>
    <property type="project" value="UniProtKB-SubCell"/>
</dbReference>
<keyword evidence="11" id="KW-1185">Reference proteome</keyword>
<comment type="similarity">
    <text evidence="3">Belongs to the cytochrome P450 family.</text>
</comment>
<protein>
    <submittedName>
        <fullName evidence="10">Cytochrome P450</fullName>
    </submittedName>
</protein>
<dbReference type="InterPro" id="IPR036396">
    <property type="entry name" value="Cyt_P450_sf"/>
</dbReference>
<evidence type="ECO:0000256" key="3">
    <source>
        <dbReference type="ARBA" id="ARBA00010617"/>
    </source>
</evidence>
<proteinExistence type="inferred from homology"/>
<dbReference type="PRINTS" id="PR00463">
    <property type="entry name" value="EP450I"/>
</dbReference>
<dbReference type="Gene3D" id="1.10.630.10">
    <property type="entry name" value="Cytochrome P450"/>
    <property type="match status" value="1"/>
</dbReference>
<dbReference type="GO" id="GO:0016705">
    <property type="term" value="F:oxidoreductase activity, acting on paired donors, with incorporation or reduction of molecular oxygen"/>
    <property type="evidence" value="ECO:0007669"/>
    <property type="project" value="InterPro"/>
</dbReference>
<dbReference type="InterPro" id="IPR002401">
    <property type="entry name" value="Cyt_P450_E_grp-I"/>
</dbReference>
<dbReference type="Pfam" id="PF00067">
    <property type="entry name" value="p450"/>
    <property type="match status" value="1"/>
</dbReference>
<keyword evidence="8" id="KW-0503">Monooxygenase</keyword>
<comment type="subcellular location">
    <subcellularLocation>
        <location evidence="2">Membrane</location>
    </subcellularLocation>
</comment>
<comment type="cofactor">
    <cofactor evidence="1">
        <name>heme</name>
        <dbReference type="ChEBI" id="CHEBI:30413"/>
    </cofactor>
</comment>
<evidence type="ECO:0000256" key="2">
    <source>
        <dbReference type="ARBA" id="ARBA00004370"/>
    </source>
</evidence>
<evidence type="ECO:0000256" key="9">
    <source>
        <dbReference type="ARBA" id="ARBA00023136"/>
    </source>
</evidence>
<gene>
    <name evidence="10" type="ORF">HS088_TW13G00760</name>
</gene>
<dbReference type="PANTHER" id="PTHR47943:SF2">
    <property type="entry name" value="CYTOCHROME P450"/>
    <property type="match status" value="1"/>
</dbReference>
<comment type="caution">
    <text evidence="10">The sequence shown here is derived from an EMBL/GenBank/DDBJ whole genome shotgun (WGS) entry which is preliminary data.</text>
</comment>
<reference evidence="10 11" key="1">
    <citation type="journal article" date="2020" name="Nat. Commun.">
        <title>Genome of Tripterygium wilfordii and identification of cytochrome P450 involved in triptolide biosynthesis.</title>
        <authorList>
            <person name="Tu L."/>
            <person name="Su P."/>
            <person name="Zhang Z."/>
            <person name="Gao L."/>
            <person name="Wang J."/>
            <person name="Hu T."/>
            <person name="Zhou J."/>
            <person name="Zhang Y."/>
            <person name="Zhao Y."/>
            <person name="Liu Y."/>
            <person name="Song Y."/>
            <person name="Tong Y."/>
            <person name="Lu Y."/>
            <person name="Yang J."/>
            <person name="Xu C."/>
            <person name="Jia M."/>
            <person name="Peters R.J."/>
            <person name="Huang L."/>
            <person name="Gao W."/>
        </authorList>
    </citation>
    <scope>NUCLEOTIDE SEQUENCE [LARGE SCALE GENOMIC DNA]</scope>
    <source>
        <strain evidence="11">cv. XIE 37</strain>
        <tissue evidence="10">Leaf</tissue>
    </source>
</reference>
<organism evidence="10 11">
    <name type="scientific">Tripterygium wilfordii</name>
    <name type="common">Thunder God vine</name>
    <dbReference type="NCBI Taxonomy" id="458696"/>
    <lineage>
        <taxon>Eukaryota</taxon>
        <taxon>Viridiplantae</taxon>
        <taxon>Streptophyta</taxon>
        <taxon>Embryophyta</taxon>
        <taxon>Tracheophyta</taxon>
        <taxon>Spermatophyta</taxon>
        <taxon>Magnoliopsida</taxon>
        <taxon>eudicotyledons</taxon>
        <taxon>Gunneridae</taxon>
        <taxon>Pentapetalae</taxon>
        <taxon>rosids</taxon>
        <taxon>fabids</taxon>
        <taxon>Celastrales</taxon>
        <taxon>Celastraceae</taxon>
        <taxon>Tripterygium</taxon>
    </lineage>
</organism>
<evidence type="ECO:0000313" key="11">
    <source>
        <dbReference type="Proteomes" id="UP000593562"/>
    </source>
</evidence>
<dbReference type="Proteomes" id="UP000593562">
    <property type="component" value="Unassembled WGS sequence"/>
</dbReference>
<dbReference type="AlphaFoldDB" id="A0A7J7CV78"/>
<evidence type="ECO:0000256" key="7">
    <source>
        <dbReference type="ARBA" id="ARBA00023004"/>
    </source>
</evidence>
<accession>A0A7J7CV78</accession>
<dbReference type="GO" id="GO:0020037">
    <property type="term" value="F:heme binding"/>
    <property type="evidence" value="ECO:0007669"/>
    <property type="project" value="InterPro"/>
</dbReference>
<name>A0A7J7CV78_TRIWF</name>
<evidence type="ECO:0000256" key="1">
    <source>
        <dbReference type="ARBA" id="ARBA00001971"/>
    </source>
</evidence>
<dbReference type="PANTHER" id="PTHR47943">
    <property type="entry name" value="CYTOCHROME P450 93A3-LIKE"/>
    <property type="match status" value="1"/>
</dbReference>
<keyword evidence="4" id="KW-0349">Heme</keyword>